<gene>
    <name evidence="2" type="ORF">RI138_09955</name>
</gene>
<evidence type="ECO:0000313" key="3">
    <source>
        <dbReference type="Proteomes" id="UP001303236"/>
    </source>
</evidence>
<dbReference type="Proteomes" id="UP001303236">
    <property type="component" value="Chromosome"/>
</dbReference>
<evidence type="ECO:0000313" key="2">
    <source>
        <dbReference type="EMBL" id="WNF27137.1"/>
    </source>
</evidence>
<feature type="region of interest" description="Disordered" evidence="1">
    <location>
        <begin position="317"/>
        <end position="356"/>
    </location>
</feature>
<proteinExistence type="predicted"/>
<dbReference type="EMBL" id="CP134500">
    <property type="protein sequence ID" value="WNF27137.1"/>
    <property type="molecule type" value="Genomic_DNA"/>
</dbReference>
<evidence type="ECO:0000256" key="1">
    <source>
        <dbReference type="SAM" id="MobiDB-lite"/>
    </source>
</evidence>
<organism evidence="2 3">
    <name type="scientific">Streptomyces durocortorensis</name>
    <dbReference type="NCBI Taxonomy" id="2811104"/>
    <lineage>
        <taxon>Bacteria</taxon>
        <taxon>Bacillati</taxon>
        <taxon>Actinomycetota</taxon>
        <taxon>Actinomycetes</taxon>
        <taxon>Kitasatosporales</taxon>
        <taxon>Streptomycetaceae</taxon>
        <taxon>Streptomyces</taxon>
    </lineage>
</organism>
<accession>A0ABY9VZG2</accession>
<keyword evidence="3" id="KW-1185">Reference proteome</keyword>
<reference evidence="2 3" key="1">
    <citation type="submission" date="2023-09" db="EMBL/GenBank/DDBJ databases">
        <title>Genome completion map analysis of the actinomycetes C11-1.</title>
        <authorList>
            <person name="Qin P."/>
            <person name="Guan P."/>
        </authorList>
    </citation>
    <scope>NUCLEOTIDE SEQUENCE [LARGE SCALE GENOMIC DNA]</scope>
    <source>
        <strain evidence="2 3">C11-1</strain>
    </source>
</reference>
<protein>
    <submittedName>
        <fullName evidence="2">4-hydroxy-3-methylbut-2-enyl diphosphate reductase</fullName>
    </submittedName>
</protein>
<sequence>MNRSKRSDVFSSTSLRIAPGALSVATTWRHPRRGWMDCPAHPLLSAHALRAGFAVATLPWPASGPGGRQEPAPPTTVFAVSYASPEGGHRGLAVAARSDEAAALAFARHQIESWGAVLRTRRVLHVSEAAAGDGGRLACGCPVGRDCPSAGYAERSLHRSADRGDEVVVVGEPVTGSGTWPRRMPAGQVMRAATLRQAEALWVRDPDRLAFVVAPGAVVSEAVGILGVLRRRFPRLRGQHPGEWCYTMDDLDTAVGSVLAQSDALLVTGRSGGPLAGTALARAARTGVRVRELTSLDRLGPQDIDGATVTVLDTAAPETAPGTVPDPDLGPGADVGTGSGAGARQEGAPGSRSVAQILGGLGPASHIWRVVRTETVALPPPSRARTASRATV</sequence>
<name>A0ABY9VZG2_9ACTN</name>